<evidence type="ECO:0000313" key="3">
    <source>
        <dbReference type="Proteomes" id="UP000663923"/>
    </source>
</evidence>
<dbReference type="EMBL" id="CP071794">
    <property type="protein sequence ID" value="QTD57781.1"/>
    <property type="molecule type" value="Genomic_DNA"/>
</dbReference>
<dbReference type="Pfam" id="PF09550">
    <property type="entry name" value="Phage_TAC_6"/>
    <property type="match status" value="1"/>
</dbReference>
<dbReference type="Proteomes" id="UP000663923">
    <property type="component" value="Chromosome"/>
</dbReference>
<reference evidence="2 3" key="1">
    <citation type="submission" date="2021-03" db="EMBL/GenBank/DDBJ databases">
        <title>Complete genome of Parasphingorhabdus_sp.JHSY0214.</title>
        <authorList>
            <person name="Yoo J.H."/>
            <person name="Bae J.W."/>
        </authorList>
    </citation>
    <scope>NUCLEOTIDE SEQUENCE [LARGE SCALE GENOMIC DNA]</scope>
    <source>
        <strain evidence="2 3">JHSY0214</strain>
    </source>
</reference>
<organism evidence="2 3">
    <name type="scientific">Parasphingorhabdus cellanae</name>
    <dbReference type="NCBI Taxonomy" id="2806553"/>
    <lineage>
        <taxon>Bacteria</taxon>
        <taxon>Pseudomonadati</taxon>
        <taxon>Pseudomonadota</taxon>
        <taxon>Alphaproteobacteria</taxon>
        <taxon>Sphingomonadales</taxon>
        <taxon>Sphingomonadaceae</taxon>
        <taxon>Parasphingorhabdus</taxon>
    </lineage>
</organism>
<proteinExistence type="predicted"/>
<dbReference type="InterPro" id="IPR019056">
    <property type="entry name" value="Phage_TAC_6"/>
</dbReference>
<feature type="compositionally biased region" description="Polar residues" evidence="1">
    <location>
        <begin position="53"/>
        <end position="70"/>
    </location>
</feature>
<protein>
    <submittedName>
        <fullName evidence="2">Phage tail assembly chaperone</fullName>
    </submittedName>
</protein>
<evidence type="ECO:0000313" key="2">
    <source>
        <dbReference type="EMBL" id="QTD57781.1"/>
    </source>
</evidence>
<keyword evidence="3" id="KW-1185">Reference proteome</keyword>
<sequence>MINNFRTSAAHLAGLIPAALGWTPDQFWNATPAELAAVLTALSGAGPGHQTAPPLTQSQLQTLKDTLNHG</sequence>
<evidence type="ECO:0000256" key="1">
    <source>
        <dbReference type="SAM" id="MobiDB-lite"/>
    </source>
</evidence>
<accession>A0ABX7T8F2</accession>
<name>A0ABX7T8F2_9SPHN</name>
<feature type="region of interest" description="Disordered" evidence="1">
    <location>
        <begin position="46"/>
        <end position="70"/>
    </location>
</feature>
<gene>
    <name evidence="2" type="ORF">J4G78_08565</name>
</gene>